<evidence type="ECO:0000313" key="5">
    <source>
        <dbReference type="EMBL" id="TZG26606.1"/>
    </source>
</evidence>
<keyword evidence="2 3" id="KW-0040">ANK repeat</keyword>
<dbReference type="AlphaFoldDB" id="A0A5D9C568"/>
<feature type="signal peptide" evidence="4">
    <location>
        <begin position="1"/>
        <end position="21"/>
    </location>
</feature>
<name>A0A5D9C568_9SPHN</name>
<evidence type="ECO:0000256" key="3">
    <source>
        <dbReference type="PROSITE-ProRule" id="PRU00023"/>
    </source>
</evidence>
<feature type="repeat" description="ANK" evidence="3">
    <location>
        <begin position="126"/>
        <end position="158"/>
    </location>
</feature>
<accession>A0A5D9C568</accession>
<dbReference type="Proteomes" id="UP000322077">
    <property type="component" value="Unassembled WGS sequence"/>
</dbReference>
<dbReference type="PANTHER" id="PTHR24171:SF8">
    <property type="entry name" value="BRCA1-ASSOCIATED RING DOMAIN PROTEIN 1"/>
    <property type="match status" value="1"/>
</dbReference>
<sequence>MIGRAAIVATATLMAAGPAMAQFSDSYNFLKGVRDADGAVVTKALDKSANGIVNTRDYTNGETALHITVKRRDMTWTTFMLAKGANPNVKDQQGETPLMAATRVGFIEGANLLIERGAQVDLPNGNGETPLIVATQARNVPMVRILLTAGADPKKGDRIAGKSALDYATSDPRSVAVLKVLQEAPAAAKPKPKIAGPGL</sequence>
<evidence type="ECO:0000313" key="6">
    <source>
        <dbReference type="Proteomes" id="UP000322077"/>
    </source>
</evidence>
<dbReference type="PROSITE" id="PS50297">
    <property type="entry name" value="ANK_REP_REGION"/>
    <property type="match status" value="3"/>
</dbReference>
<comment type="caution">
    <text evidence="5">The sequence shown here is derived from an EMBL/GenBank/DDBJ whole genome shotgun (WGS) entry which is preliminary data.</text>
</comment>
<reference evidence="5 6" key="1">
    <citation type="submission" date="2019-08" db="EMBL/GenBank/DDBJ databases">
        <authorList>
            <person name="Wang G."/>
            <person name="Xu Z."/>
        </authorList>
    </citation>
    <scope>NUCLEOTIDE SEQUENCE [LARGE SCALE GENOMIC DNA]</scope>
    <source>
        <strain evidence="5 6">ZX</strain>
    </source>
</reference>
<proteinExistence type="predicted"/>
<protein>
    <submittedName>
        <fullName evidence="5">Ankyrin repeat domain-containing protein</fullName>
    </submittedName>
</protein>
<feature type="repeat" description="ANK" evidence="3">
    <location>
        <begin position="60"/>
        <end position="92"/>
    </location>
</feature>
<dbReference type="InterPro" id="IPR036770">
    <property type="entry name" value="Ankyrin_rpt-contain_sf"/>
</dbReference>
<dbReference type="GO" id="GO:0085020">
    <property type="term" value="P:protein K6-linked ubiquitination"/>
    <property type="evidence" value="ECO:0007669"/>
    <property type="project" value="TreeGrafter"/>
</dbReference>
<dbReference type="PANTHER" id="PTHR24171">
    <property type="entry name" value="ANKYRIN REPEAT DOMAIN-CONTAINING PROTEIN 39-RELATED"/>
    <property type="match status" value="1"/>
</dbReference>
<dbReference type="GO" id="GO:0004842">
    <property type="term" value="F:ubiquitin-protein transferase activity"/>
    <property type="evidence" value="ECO:0007669"/>
    <property type="project" value="TreeGrafter"/>
</dbReference>
<keyword evidence="4" id="KW-0732">Signal</keyword>
<dbReference type="Pfam" id="PF12796">
    <property type="entry name" value="Ank_2"/>
    <property type="match status" value="1"/>
</dbReference>
<evidence type="ECO:0000256" key="4">
    <source>
        <dbReference type="SAM" id="SignalP"/>
    </source>
</evidence>
<keyword evidence="6" id="KW-1185">Reference proteome</keyword>
<dbReference type="PROSITE" id="PS50088">
    <property type="entry name" value="ANK_REPEAT"/>
    <property type="match status" value="3"/>
</dbReference>
<dbReference type="Pfam" id="PF00023">
    <property type="entry name" value="Ank"/>
    <property type="match status" value="1"/>
</dbReference>
<gene>
    <name evidence="5" type="ORF">FYJ91_15910</name>
</gene>
<feature type="chain" id="PRO_5022724486" evidence="4">
    <location>
        <begin position="22"/>
        <end position="199"/>
    </location>
</feature>
<dbReference type="InterPro" id="IPR002110">
    <property type="entry name" value="Ankyrin_rpt"/>
</dbReference>
<evidence type="ECO:0000256" key="2">
    <source>
        <dbReference type="ARBA" id="ARBA00023043"/>
    </source>
</evidence>
<organism evidence="5 6">
    <name type="scientific">Sphingomonas montanisoli</name>
    <dbReference type="NCBI Taxonomy" id="2606412"/>
    <lineage>
        <taxon>Bacteria</taxon>
        <taxon>Pseudomonadati</taxon>
        <taxon>Pseudomonadota</taxon>
        <taxon>Alphaproteobacteria</taxon>
        <taxon>Sphingomonadales</taxon>
        <taxon>Sphingomonadaceae</taxon>
        <taxon>Sphingomonas</taxon>
    </lineage>
</organism>
<feature type="repeat" description="ANK" evidence="3">
    <location>
        <begin position="93"/>
        <end position="125"/>
    </location>
</feature>
<dbReference type="SUPFAM" id="SSF48403">
    <property type="entry name" value="Ankyrin repeat"/>
    <property type="match status" value="1"/>
</dbReference>
<dbReference type="Gene3D" id="1.25.40.20">
    <property type="entry name" value="Ankyrin repeat-containing domain"/>
    <property type="match status" value="1"/>
</dbReference>
<dbReference type="EMBL" id="VTOU01000003">
    <property type="protein sequence ID" value="TZG26606.1"/>
    <property type="molecule type" value="Genomic_DNA"/>
</dbReference>
<dbReference type="SMART" id="SM00248">
    <property type="entry name" value="ANK"/>
    <property type="match status" value="4"/>
</dbReference>
<keyword evidence="1" id="KW-0677">Repeat</keyword>
<evidence type="ECO:0000256" key="1">
    <source>
        <dbReference type="ARBA" id="ARBA00022737"/>
    </source>
</evidence>